<feature type="region of interest" description="Disordered" evidence="1">
    <location>
        <begin position="162"/>
        <end position="182"/>
    </location>
</feature>
<keyword evidence="2" id="KW-1185">Reference proteome</keyword>
<feature type="region of interest" description="Disordered" evidence="1">
    <location>
        <begin position="472"/>
        <end position="499"/>
    </location>
</feature>
<reference evidence="3" key="1">
    <citation type="submission" date="2025-08" db="UniProtKB">
        <authorList>
            <consortium name="RefSeq"/>
        </authorList>
    </citation>
    <scope>IDENTIFICATION</scope>
    <source>
        <tissue evidence="3">Gonads</tissue>
    </source>
</reference>
<feature type="compositionally biased region" description="Polar residues" evidence="1">
    <location>
        <begin position="346"/>
        <end position="356"/>
    </location>
</feature>
<feature type="compositionally biased region" description="Basic and acidic residues" evidence="1">
    <location>
        <begin position="481"/>
        <end position="495"/>
    </location>
</feature>
<accession>A0A1S3J953</accession>
<organism evidence="2 3">
    <name type="scientific">Lingula anatina</name>
    <name type="common">Brachiopod</name>
    <name type="synonym">Lingula unguis</name>
    <dbReference type="NCBI Taxonomy" id="7574"/>
    <lineage>
        <taxon>Eukaryota</taxon>
        <taxon>Metazoa</taxon>
        <taxon>Spiralia</taxon>
        <taxon>Lophotrochozoa</taxon>
        <taxon>Brachiopoda</taxon>
        <taxon>Linguliformea</taxon>
        <taxon>Lingulata</taxon>
        <taxon>Lingulida</taxon>
        <taxon>Linguloidea</taxon>
        <taxon>Lingulidae</taxon>
        <taxon>Lingula</taxon>
    </lineage>
</organism>
<dbReference type="GeneID" id="106171135"/>
<name>A0A1S3J953_LINAN</name>
<feature type="compositionally biased region" description="Polar residues" evidence="1">
    <location>
        <begin position="169"/>
        <end position="180"/>
    </location>
</feature>
<sequence length="531" mass="59218">MGEHVKTWFANARRQMKSKKKKLFQETRASIINQKDKIHTTNTEQHQVQSGGLFEASTSKTVQNLQDVAYCKDHQELVAPHSQQGLKVQSIPFRGNLAVLQGNTCPRDPAFLQKNSHEEKPAVLQDNSFQAATTDFQKNDYQGDWESPFITAMSYQETPCSTVCEPQKQPENTPPDASSDLSDHAVPYVLNISNLNVRRMKEPDQLQLEILDLTEVLLDDISTGQTAQDESEPITLLDHSNIFSTQPFITYAEERTLVTSRADSITHLSNPTTQLTATCSDGSVTSPMTISETLHEGDASSAPLDQPLATGFTGSDQSVQVQDVTTLPNFNITQCTLEGWNGVATPSPSTYQSSSVHHSKDSHRSKPKFTPSGKMSTRSTPETLSTQKKPNTPLSVYQPYTIAPFYQSPLKAGTHGPTTSMNRLEAMDLDKKLEQDSELLQMVPNFSKRHHTQSPGKNPTLETETIFRTKNNENKRRKMEKGHMMKIHKDARQHDTPTTPLLRDAEQQEIAQVLLDLAMNYNSPNNQGSPT</sequence>
<dbReference type="AlphaFoldDB" id="A0A1S3J953"/>
<dbReference type="Proteomes" id="UP000085678">
    <property type="component" value="Unplaced"/>
</dbReference>
<feature type="region of interest" description="Disordered" evidence="1">
    <location>
        <begin position="346"/>
        <end position="393"/>
    </location>
</feature>
<dbReference type="RefSeq" id="XP_013406751.1">
    <property type="nucleotide sequence ID" value="XM_013551297.1"/>
</dbReference>
<proteinExistence type="predicted"/>
<protein>
    <submittedName>
        <fullName evidence="3">Uncharacterized protein LOC106171135</fullName>
    </submittedName>
</protein>
<gene>
    <name evidence="3" type="primary">LOC106171135</name>
</gene>
<evidence type="ECO:0000313" key="2">
    <source>
        <dbReference type="Proteomes" id="UP000085678"/>
    </source>
</evidence>
<dbReference type="KEGG" id="lak:106171135"/>
<evidence type="ECO:0000256" key="1">
    <source>
        <dbReference type="SAM" id="MobiDB-lite"/>
    </source>
</evidence>
<evidence type="ECO:0000313" key="3">
    <source>
        <dbReference type="RefSeq" id="XP_013406751.1"/>
    </source>
</evidence>
<feature type="compositionally biased region" description="Polar residues" evidence="1">
    <location>
        <begin position="373"/>
        <end position="393"/>
    </location>
</feature>
<dbReference type="InParanoid" id="A0A1S3J953"/>